<evidence type="ECO:0000259" key="1">
    <source>
        <dbReference type="Pfam" id="PF00534"/>
    </source>
</evidence>
<keyword evidence="3" id="KW-1185">Reference proteome</keyword>
<gene>
    <name evidence="2" type="ORF">ACFOHH_11120</name>
</gene>
<reference evidence="3" key="1">
    <citation type="journal article" date="2019" name="Int. J. Syst. Evol. Microbiol.">
        <title>The Global Catalogue of Microorganisms (GCM) 10K type strain sequencing project: providing services to taxonomists for standard genome sequencing and annotation.</title>
        <authorList>
            <consortium name="The Broad Institute Genomics Platform"/>
            <consortium name="The Broad Institute Genome Sequencing Center for Infectious Disease"/>
            <person name="Wu L."/>
            <person name="Ma J."/>
        </authorList>
    </citation>
    <scope>NUCLEOTIDE SEQUENCE [LARGE SCALE GENOMIC DNA]</scope>
    <source>
        <strain evidence="3">KCTC 52677</strain>
    </source>
</reference>
<dbReference type="CDD" id="cd03811">
    <property type="entry name" value="GT4_GT28_WabH-like"/>
    <property type="match status" value="1"/>
</dbReference>
<organism evidence="2 3">
    <name type="scientific">Shinella pollutisoli</name>
    <dbReference type="NCBI Taxonomy" id="2250594"/>
    <lineage>
        <taxon>Bacteria</taxon>
        <taxon>Pseudomonadati</taxon>
        <taxon>Pseudomonadota</taxon>
        <taxon>Alphaproteobacteria</taxon>
        <taxon>Hyphomicrobiales</taxon>
        <taxon>Rhizobiaceae</taxon>
        <taxon>Shinella</taxon>
    </lineage>
</organism>
<name>A0ABV7DH72_9HYPH</name>
<dbReference type="InterPro" id="IPR001296">
    <property type="entry name" value="Glyco_trans_1"/>
</dbReference>
<dbReference type="Pfam" id="PF04464">
    <property type="entry name" value="Glyphos_transf"/>
    <property type="match status" value="1"/>
</dbReference>
<dbReference type="SUPFAM" id="SSF53756">
    <property type="entry name" value="UDP-Glycosyltransferase/glycogen phosphorylase"/>
    <property type="match status" value="1"/>
</dbReference>
<protein>
    <submittedName>
        <fullName evidence="2">Glycosyltransferase</fullName>
    </submittedName>
</protein>
<dbReference type="InterPro" id="IPR007554">
    <property type="entry name" value="Glycerophosphate_synth"/>
</dbReference>
<accession>A0ABV7DH72</accession>
<proteinExistence type="predicted"/>
<dbReference type="PANTHER" id="PTHR12526">
    <property type="entry name" value="GLYCOSYLTRANSFERASE"/>
    <property type="match status" value="1"/>
</dbReference>
<dbReference type="RefSeq" id="WP_257313528.1">
    <property type="nucleotide sequence ID" value="NZ_JANFDG010000004.1"/>
</dbReference>
<comment type="caution">
    <text evidence="2">The sequence shown here is derived from an EMBL/GenBank/DDBJ whole genome shotgun (WGS) entry which is preliminary data.</text>
</comment>
<dbReference type="Pfam" id="PF00534">
    <property type="entry name" value="Glycos_transf_1"/>
    <property type="match status" value="1"/>
</dbReference>
<dbReference type="EMBL" id="JBHRSP010000017">
    <property type="protein sequence ID" value="MFC3073657.1"/>
    <property type="molecule type" value="Genomic_DNA"/>
</dbReference>
<sequence length="614" mass="67426">MGFDTRPFETSATQKAVANYAEYRQRLAIREKVILYESDLGEAAGGQPLAIFGHLLDHPGFSGFLHVWSLAKNAPPPPAHAGRPDVILVAKGSDRYLRYLAEARYLVSNAPLPAYFSRRPEQSYLLAWDGSTAAAREKGPAADPGFMGHRNMARNILHATHVASPDAQASDLLMHGNDVASAFAGKLAETGDPREDLSARRATDFFFRGEESRLVTRYRSDRERLLFFGGHFAPNGITSSCIDLLRSLPTEKYDISVAIDTNIVAPKPDNRAKLAELPDALHVLGRVGLALFTHEQRWAYESFHAMGVIPSEEMRAVLTAAMRGEFERTFGSARWKAVVNFEGFTRFWAAMFAAAPAPADRIIYLHNDMVSESKTRVPALAGVFEFYRDYAKLVSPSPSVYALNRANLSQAYGLPPDRFRIVGNVILPASLRERAGEPLREDIAEWAEGRTLFATVGRLSLEKDHRKLIFAFADVHRAWPQARLVIVGDGPMREALQRQIGELGLQDAVLLAGMMHNPMPVFARMDCFVLSSNHEGQGIVLLEALVLAKPVISTDVVGCRSVLENGEGMLVENSAAGLAGGMLAFLEGRYEARPFAADAYAKTAIDAFNALIEG</sequence>
<evidence type="ECO:0000313" key="3">
    <source>
        <dbReference type="Proteomes" id="UP001595377"/>
    </source>
</evidence>
<dbReference type="Proteomes" id="UP001595377">
    <property type="component" value="Unassembled WGS sequence"/>
</dbReference>
<evidence type="ECO:0000313" key="2">
    <source>
        <dbReference type="EMBL" id="MFC3073657.1"/>
    </source>
</evidence>
<feature type="domain" description="Glycosyl transferase family 1" evidence="1">
    <location>
        <begin position="445"/>
        <end position="593"/>
    </location>
</feature>
<dbReference type="Gene3D" id="3.40.50.11820">
    <property type="match status" value="1"/>
</dbReference>
<dbReference type="InterPro" id="IPR043149">
    <property type="entry name" value="TagF_N"/>
</dbReference>
<dbReference type="Gene3D" id="3.40.50.2000">
    <property type="entry name" value="Glycogen Phosphorylase B"/>
    <property type="match status" value="2"/>
</dbReference>